<dbReference type="EMBL" id="MW689258">
    <property type="protein sequence ID" value="QVW27774.1"/>
    <property type="molecule type" value="Genomic_DNA"/>
</dbReference>
<sequence>MNIKAENIIKHVERNGRVILKMDAASGIYQMVITKRTNDYVVGEHPNGILRRATLADVRAILTANSVYIESYR</sequence>
<evidence type="ECO:0000313" key="1">
    <source>
        <dbReference type="EMBL" id="QVW27774.1"/>
    </source>
</evidence>
<keyword evidence="2" id="KW-1185">Reference proteome</keyword>
<reference evidence="1" key="1">
    <citation type="submission" date="2021-03" db="EMBL/GenBank/DDBJ databases">
        <title>Complete genome sequence of Hafnia phage Pocis76.</title>
        <authorList>
            <person name="Dislers A."/>
            <person name="Zrelovs N."/>
            <person name="Kazaks A."/>
        </authorList>
    </citation>
    <scope>NUCLEOTIDE SEQUENCE</scope>
</reference>
<protein>
    <submittedName>
        <fullName evidence="1">Uncharacterized protein</fullName>
    </submittedName>
</protein>
<dbReference type="Proteomes" id="UP000678489">
    <property type="component" value="Segment"/>
</dbReference>
<organism evidence="1 2">
    <name type="scientific">Hafnia phage Pocis76</name>
    <dbReference type="NCBI Taxonomy" id="2831174"/>
    <lineage>
        <taxon>Viruses</taxon>
        <taxon>Duplodnaviria</taxon>
        <taxon>Heunggongvirae</taxon>
        <taxon>Uroviricota</taxon>
        <taxon>Caudoviricetes</taxon>
        <taxon>Drexlerviridae</taxon>
        <taxon>Tempevirinae</taxon>
        <taxon>Pocisvirus</taxon>
        <taxon>Pocisvirus pocis76</taxon>
    </lineage>
</organism>
<accession>A0A8E7FNA1</accession>
<proteinExistence type="predicted"/>
<name>A0A8E7FNA1_9CAUD</name>
<evidence type="ECO:0000313" key="2">
    <source>
        <dbReference type="Proteomes" id="UP000678489"/>
    </source>
</evidence>